<dbReference type="GO" id="GO:0040029">
    <property type="term" value="P:epigenetic regulation of gene expression"/>
    <property type="evidence" value="ECO:0007669"/>
    <property type="project" value="TreeGrafter"/>
</dbReference>
<proteinExistence type="predicted"/>
<dbReference type="InterPro" id="IPR037138">
    <property type="entry name" value="His_deacetylse_dom_sf"/>
</dbReference>
<dbReference type="AlphaFoldDB" id="A0A9N8E4P0"/>
<dbReference type="PANTHER" id="PTHR10625">
    <property type="entry name" value="HISTONE DEACETYLASE HDAC1-RELATED"/>
    <property type="match status" value="1"/>
</dbReference>
<protein>
    <submittedName>
        <fullName evidence="4">Histone deacetylase 4</fullName>
    </submittedName>
</protein>
<name>A0A9N8E4P0_9STRA</name>
<gene>
    <name evidence="4" type="ORF">SEMRO_647_G180960.1</name>
</gene>
<organism evidence="4 5">
    <name type="scientific">Seminavis robusta</name>
    <dbReference type="NCBI Taxonomy" id="568900"/>
    <lineage>
        <taxon>Eukaryota</taxon>
        <taxon>Sar</taxon>
        <taxon>Stramenopiles</taxon>
        <taxon>Ochrophyta</taxon>
        <taxon>Bacillariophyta</taxon>
        <taxon>Bacillariophyceae</taxon>
        <taxon>Bacillariophycidae</taxon>
        <taxon>Naviculales</taxon>
        <taxon>Naviculaceae</taxon>
        <taxon>Seminavis</taxon>
    </lineage>
</organism>
<dbReference type="InterPro" id="IPR000286">
    <property type="entry name" value="HDACs"/>
</dbReference>
<feature type="region of interest" description="Disordered" evidence="1">
    <location>
        <begin position="184"/>
        <end position="206"/>
    </location>
</feature>
<dbReference type="SUPFAM" id="SSF52768">
    <property type="entry name" value="Arginase/deacetylase"/>
    <property type="match status" value="1"/>
</dbReference>
<reference evidence="4" key="1">
    <citation type="submission" date="2020-06" db="EMBL/GenBank/DDBJ databases">
        <authorList>
            <consortium name="Plant Systems Biology data submission"/>
        </authorList>
    </citation>
    <scope>NUCLEOTIDE SEQUENCE</scope>
    <source>
        <strain evidence="4">D6</strain>
    </source>
</reference>
<dbReference type="PANTHER" id="PTHR10625:SF10">
    <property type="entry name" value="HISTONE DEACETYLASE HDAC1"/>
    <property type="match status" value="1"/>
</dbReference>
<dbReference type="PRINTS" id="PR01270">
    <property type="entry name" value="HDASUPER"/>
</dbReference>
<evidence type="ECO:0000256" key="2">
    <source>
        <dbReference type="SAM" id="SignalP"/>
    </source>
</evidence>
<dbReference type="GO" id="GO:0004407">
    <property type="term" value="F:histone deacetylase activity"/>
    <property type="evidence" value="ECO:0007669"/>
    <property type="project" value="TreeGrafter"/>
</dbReference>
<feature type="domain" description="Histone deacetylase" evidence="3">
    <location>
        <begin position="50"/>
        <end position="397"/>
    </location>
</feature>
<dbReference type="InterPro" id="IPR023801">
    <property type="entry name" value="His_deacetylse_dom"/>
</dbReference>
<evidence type="ECO:0000313" key="4">
    <source>
        <dbReference type="EMBL" id="CAB9514338.1"/>
    </source>
</evidence>
<evidence type="ECO:0000259" key="3">
    <source>
        <dbReference type="Pfam" id="PF00850"/>
    </source>
</evidence>
<dbReference type="Proteomes" id="UP001153069">
    <property type="component" value="Unassembled WGS sequence"/>
</dbReference>
<dbReference type="EMBL" id="CAICTM010000646">
    <property type="protein sequence ID" value="CAB9514338.1"/>
    <property type="molecule type" value="Genomic_DNA"/>
</dbReference>
<dbReference type="Pfam" id="PF00850">
    <property type="entry name" value="Hist_deacetyl"/>
    <property type="match status" value="1"/>
</dbReference>
<evidence type="ECO:0000313" key="5">
    <source>
        <dbReference type="Proteomes" id="UP001153069"/>
    </source>
</evidence>
<keyword evidence="2" id="KW-0732">Signal</keyword>
<feature type="chain" id="PRO_5040159267" evidence="2">
    <location>
        <begin position="17"/>
        <end position="416"/>
    </location>
</feature>
<dbReference type="OrthoDB" id="424012at2759"/>
<comment type="caution">
    <text evidence="4">The sequence shown here is derived from an EMBL/GenBank/DDBJ whole genome shotgun (WGS) entry which is preliminary data.</text>
</comment>
<dbReference type="InterPro" id="IPR023696">
    <property type="entry name" value="Ureohydrolase_dom_sf"/>
</dbReference>
<keyword evidence="5" id="KW-1185">Reference proteome</keyword>
<sequence>MISICFRIAVIVAAYGTPLLSDALLDVPAPSNLPILFDSSNHLHRSLAYHPEQPARVEACVKALQEYQQESSCSRRLTLIDVSADTPGYEESDSEDSIRRQTISDAELEQARNVLLQIHDPSVVTNVEKRCQQSKQHRIDEGQDPLGFIGYVDDDTYLTTMSYDVCLRATATWMRAITWLYQQQKQNRDGGTTETSIPASAKSNGSLRHPTAMALTRPPGHHATHGMSNGFCLFNFAAAAAYHYQQLSTTAKISILDWDVHYGQGVADIVSKYPDTIRYASIHQSPAFPYMGTKREIRGNTLTIPMAAETTWRCGYETYLEEALNFLFASDHQPDLVIVCAGYDALDSDELASVSLNAADYGRMTRSLMGKIKESSGKKSVAFLLGLEGGYQLRHMAGGGNLQQAVVETVKALLEQ</sequence>
<evidence type="ECO:0000256" key="1">
    <source>
        <dbReference type="SAM" id="MobiDB-lite"/>
    </source>
</evidence>
<accession>A0A9N8E4P0</accession>
<dbReference type="Gene3D" id="3.40.800.20">
    <property type="entry name" value="Histone deacetylase domain"/>
    <property type="match status" value="1"/>
</dbReference>
<feature type="signal peptide" evidence="2">
    <location>
        <begin position="1"/>
        <end position="16"/>
    </location>
</feature>